<dbReference type="EMBL" id="MT631650">
    <property type="protein sequence ID" value="QNO56232.1"/>
    <property type="molecule type" value="Genomic_DNA"/>
</dbReference>
<keyword evidence="1" id="KW-0812">Transmembrane</keyword>
<evidence type="ECO:0000313" key="2">
    <source>
        <dbReference type="EMBL" id="QNO56232.1"/>
    </source>
</evidence>
<feature type="transmembrane region" description="Helical" evidence="1">
    <location>
        <begin position="20"/>
        <end position="39"/>
    </location>
</feature>
<gene>
    <name evidence="2" type="ORF">BCGBNPPC_00016</name>
</gene>
<sequence>MIFIISVVLLSYGLTPLEKWGGMIMSIGIIFLAVSLNSFLEELVGRDNIKYVWYCWILVVVTILLGDIGLAALINSFKP</sequence>
<proteinExistence type="predicted"/>
<dbReference type="AlphaFoldDB" id="A0A7G9Z7J8"/>
<keyword evidence="1" id="KW-1133">Transmembrane helix</keyword>
<reference evidence="2" key="1">
    <citation type="submission" date="2020-06" db="EMBL/GenBank/DDBJ databases">
        <title>Unique genomic features of the anaerobic methanotrophic archaea.</title>
        <authorList>
            <person name="Chadwick G.L."/>
            <person name="Skennerton C.T."/>
            <person name="Laso-Perez R."/>
            <person name="Leu A.O."/>
            <person name="Speth D.R."/>
            <person name="Yu H."/>
            <person name="Morgan-Lang C."/>
            <person name="Hatzenpichler R."/>
            <person name="Goudeau D."/>
            <person name="Malmstrom R."/>
            <person name="Brazelton W.J."/>
            <person name="Woyke T."/>
            <person name="Hallam S.J."/>
            <person name="Tyson G.W."/>
            <person name="Wegener G."/>
            <person name="Boetius A."/>
            <person name="Orphan V."/>
        </authorList>
    </citation>
    <scope>NUCLEOTIDE SEQUENCE</scope>
</reference>
<organism evidence="2">
    <name type="scientific">Candidatus Methanophaga sp. ANME-1 ERB7</name>
    <dbReference type="NCBI Taxonomy" id="2759913"/>
    <lineage>
        <taxon>Archaea</taxon>
        <taxon>Methanobacteriati</taxon>
        <taxon>Methanobacteriota</taxon>
        <taxon>Stenosarchaea group</taxon>
        <taxon>Methanomicrobia</taxon>
        <taxon>Candidatus Methanophagales</taxon>
        <taxon>Candidatus Methanophagaceae</taxon>
        <taxon>Candidatus Methanophaga</taxon>
    </lineage>
</organism>
<name>A0A7G9Z7J8_9EURY</name>
<accession>A0A7G9Z7J8</accession>
<evidence type="ECO:0000256" key="1">
    <source>
        <dbReference type="SAM" id="Phobius"/>
    </source>
</evidence>
<feature type="transmembrane region" description="Helical" evidence="1">
    <location>
        <begin position="51"/>
        <end position="74"/>
    </location>
</feature>
<keyword evidence="1" id="KW-0472">Membrane</keyword>
<protein>
    <submittedName>
        <fullName evidence="2">Uncharacterized protein</fullName>
    </submittedName>
</protein>